<dbReference type="GO" id="GO:0042273">
    <property type="term" value="P:ribosomal large subunit biogenesis"/>
    <property type="evidence" value="ECO:0000318"/>
    <property type="project" value="GO_Central"/>
</dbReference>
<dbReference type="InterPro" id="IPR036236">
    <property type="entry name" value="Znf_C2H2_sf"/>
</dbReference>
<evidence type="ECO:0000256" key="2">
    <source>
        <dbReference type="ARBA" id="ARBA00022490"/>
    </source>
</evidence>
<dbReference type="Proteomes" id="UP000054558">
    <property type="component" value="Unassembled WGS sequence"/>
</dbReference>
<proteinExistence type="inferred from homology"/>
<dbReference type="InterPro" id="IPR022755">
    <property type="entry name" value="Znf_C2H2_jaz"/>
</dbReference>
<comment type="subcellular location">
    <subcellularLocation>
        <location evidence="1">Cytoplasm</location>
    </subcellularLocation>
</comment>
<dbReference type="GO" id="GO:0005737">
    <property type="term" value="C:cytoplasm"/>
    <property type="evidence" value="ECO:0007669"/>
    <property type="project" value="UniProtKB-SubCell"/>
</dbReference>
<dbReference type="PANTHER" id="PTHR13182:SF8">
    <property type="entry name" value="CYTOPLASMIC 60S SUBUNIT BIOGENESIS FACTOR ZNF622"/>
    <property type="match status" value="1"/>
</dbReference>
<dbReference type="Pfam" id="PF12756">
    <property type="entry name" value="zf-C2H2_2"/>
    <property type="match status" value="1"/>
</dbReference>
<dbReference type="Pfam" id="PF12171">
    <property type="entry name" value="zf-C2H2_jaz"/>
    <property type="match status" value="1"/>
</dbReference>
<feature type="domain" description="C2H2-type" evidence="11">
    <location>
        <begin position="67"/>
        <end position="96"/>
    </location>
</feature>
<dbReference type="GO" id="GO:0030687">
    <property type="term" value="C:preribosome, large subunit precursor"/>
    <property type="evidence" value="ECO:0000318"/>
    <property type="project" value="GO_Central"/>
</dbReference>
<accession>A0A1Y1ICA4</accession>
<comment type="similarity">
    <text evidence="8">Belongs to the REI1 family.</text>
</comment>
<dbReference type="OMA" id="WTQTQQQ"/>
<evidence type="ECO:0000256" key="10">
    <source>
        <dbReference type="SAM" id="MobiDB-lite"/>
    </source>
</evidence>
<evidence type="ECO:0000259" key="11">
    <source>
        <dbReference type="PROSITE" id="PS50157"/>
    </source>
</evidence>
<name>A0A1Y1ICA4_KLENI</name>
<evidence type="ECO:0000256" key="3">
    <source>
        <dbReference type="ARBA" id="ARBA00022517"/>
    </source>
</evidence>
<organism evidence="12 13">
    <name type="scientific">Klebsormidium nitens</name>
    <name type="common">Green alga</name>
    <name type="synonym">Ulothrix nitens</name>
    <dbReference type="NCBI Taxonomy" id="105231"/>
    <lineage>
        <taxon>Eukaryota</taxon>
        <taxon>Viridiplantae</taxon>
        <taxon>Streptophyta</taxon>
        <taxon>Klebsormidiophyceae</taxon>
        <taxon>Klebsormidiales</taxon>
        <taxon>Klebsormidiaceae</taxon>
        <taxon>Klebsormidium</taxon>
    </lineage>
</organism>
<dbReference type="InterPro" id="IPR013087">
    <property type="entry name" value="Znf_C2H2_type"/>
</dbReference>
<evidence type="ECO:0000313" key="13">
    <source>
        <dbReference type="Proteomes" id="UP000054558"/>
    </source>
</evidence>
<evidence type="ECO:0000256" key="6">
    <source>
        <dbReference type="ARBA" id="ARBA00022771"/>
    </source>
</evidence>
<keyword evidence="2" id="KW-0963">Cytoplasm</keyword>
<evidence type="ECO:0000313" key="12">
    <source>
        <dbReference type="EMBL" id="GAQ85708.1"/>
    </source>
</evidence>
<gene>
    <name evidence="12" type="ORF">KFL_002500060</name>
</gene>
<evidence type="ECO:0000256" key="5">
    <source>
        <dbReference type="ARBA" id="ARBA00022737"/>
    </source>
</evidence>
<dbReference type="Gene3D" id="3.30.160.60">
    <property type="entry name" value="Classic Zinc Finger"/>
    <property type="match status" value="1"/>
</dbReference>
<sequence length="398" mass="44510">MATAMTCNACNVTFSDEAAQKVHYRCDWHRYNLKRKVAGLPGVTDAWFEKRREALAAEATTAERLLYTCTLCGKQYSSEQAYKQHLLTKQHLKRAAAAPEGSAAPEAKIRPAPVRAPVENGAQRGKELEKEEESEDSDWEEVDGDEVEEEAAGAAHERRGEESTSMEEDGPEWDPTQCLFCGKDHKGDVEACVAHMHSAHGFFIPDVEYVKDLTGMLQYLGFKVSVAHMCLLCDTSGRHFSSMEAARKHMADKSHCKLPYEDGPDEELAAFYDFSSSYADADHMQLVSANGAEPGLALSETGTELIITDSSGESSKVIGSREFARYYKQRHRPNERREVALVNQVVGRYRALGLATKQHQWTSATDQGVKQARRLEQQRTRVMMKANVNNNLPRNVPY</sequence>
<keyword evidence="13" id="KW-1185">Reference proteome</keyword>
<dbReference type="EMBL" id="DF237199">
    <property type="protein sequence ID" value="GAQ85708.1"/>
    <property type="molecule type" value="Genomic_DNA"/>
</dbReference>
<dbReference type="PROSITE" id="PS50157">
    <property type="entry name" value="ZINC_FINGER_C2H2_2"/>
    <property type="match status" value="1"/>
</dbReference>
<dbReference type="GO" id="GO:0008270">
    <property type="term" value="F:zinc ion binding"/>
    <property type="evidence" value="ECO:0007669"/>
    <property type="project" value="UniProtKB-KW"/>
</dbReference>
<evidence type="ECO:0000256" key="7">
    <source>
        <dbReference type="ARBA" id="ARBA00022833"/>
    </source>
</evidence>
<dbReference type="GO" id="GO:0003676">
    <property type="term" value="F:nucleic acid binding"/>
    <property type="evidence" value="ECO:0007669"/>
    <property type="project" value="InterPro"/>
</dbReference>
<keyword evidence="7" id="KW-0862">Zinc</keyword>
<feature type="compositionally biased region" description="Acidic residues" evidence="10">
    <location>
        <begin position="130"/>
        <end position="151"/>
    </location>
</feature>
<protein>
    <submittedName>
        <fullName evidence="12">C2H2-type Zn-finger protein</fullName>
    </submittedName>
</protein>
<evidence type="ECO:0000256" key="4">
    <source>
        <dbReference type="ARBA" id="ARBA00022723"/>
    </source>
</evidence>
<dbReference type="AlphaFoldDB" id="A0A1Y1ICA4"/>
<dbReference type="InterPro" id="IPR040025">
    <property type="entry name" value="Znf622/Rei1/Reh1"/>
</dbReference>
<dbReference type="SMART" id="SM00451">
    <property type="entry name" value="ZnF_U1"/>
    <property type="match status" value="2"/>
</dbReference>
<keyword evidence="6 9" id="KW-0863">Zinc-finger</keyword>
<feature type="compositionally biased region" description="Low complexity" evidence="10">
    <location>
        <begin position="95"/>
        <end position="106"/>
    </location>
</feature>
<dbReference type="InterPro" id="IPR041661">
    <property type="entry name" value="ZN622/Rei1/Reh1_Znf-C2H2"/>
</dbReference>
<evidence type="ECO:0000256" key="1">
    <source>
        <dbReference type="ARBA" id="ARBA00004496"/>
    </source>
</evidence>
<dbReference type="PROSITE" id="PS00028">
    <property type="entry name" value="ZINC_FINGER_C2H2_1"/>
    <property type="match status" value="2"/>
</dbReference>
<evidence type="ECO:0000256" key="8">
    <source>
        <dbReference type="ARBA" id="ARBA00034126"/>
    </source>
</evidence>
<dbReference type="SMART" id="SM00355">
    <property type="entry name" value="ZnF_C2H2"/>
    <property type="match status" value="4"/>
</dbReference>
<dbReference type="OrthoDB" id="19329at2759"/>
<keyword evidence="5" id="KW-0677">Repeat</keyword>
<dbReference type="SUPFAM" id="SSF57667">
    <property type="entry name" value="beta-beta-alpha zinc fingers"/>
    <property type="match status" value="3"/>
</dbReference>
<dbReference type="STRING" id="105231.A0A1Y1ICA4"/>
<dbReference type="InterPro" id="IPR003604">
    <property type="entry name" value="Matrin/U1-like-C_Znf_C2H2"/>
</dbReference>
<keyword evidence="4" id="KW-0479">Metal-binding</keyword>
<keyword evidence="3" id="KW-0690">Ribosome biogenesis</keyword>
<evidence type="ECO:0000256" key="9">
    <source>
        <dbReference type="PROSITE-ProRule" id="PRU00042"/>
    </source>
</evidence>
<dbReference type="PANTHER" id="PTHR13182">
    <property type="entry name" value="ZINC FINGER PROTEIN 622"/>
    <property type="match status" value="1"/>
</dbReference>
<feature type="region of interest" description="Disordered" evidence="10">
    <location>
        <begin position="93"/>
        <end position="173"/>
    </location>
</feature>
<reference evidence="12 13" key="1">
    <citation type="journal article" date="2014" name="Nat. Commun.">
        <title>Klebsormidium flaccidum genome reveals primary factors for plant terrestrial adaptation.</title>
        <authorList>
            <person name="Hori K."/>
            <person name="Maruyama F."/>
            <person name="Fujisawa T."/>
            <person name="Togashi T."/>
            <person name="Yamamoto N."/>
            <person name="Seo M."/>
            <person name="Sato S."/>
            <person name="Yamada T."/>
            <person name="Mori H."/>
            <person name="Tajima N."/>
            <person name="Moriyama T."/>
            <person name="Ikeuchi M."/>
            <person name="Watanabe M."/>
            <person name="Wada H."/>
            <person name="Kobayashi K."/>
            <person name="Saito M."/>
            <person name="Masuda T."/>
            <person name="Sasaki-Sekimoto Y."/>
            <person name="Mashiguchi K."/>
            <person name="Awai K."/>
            <person name="Shimojima M."/>
            <person name="Masuda S."/>
            <person name="Iwai M."/>
            <person name="Nobusawa T."/>
            <person name="Narise T."/>
            <person name="Kondo S."/>
            <person name="Saito H."/>
            <person name="Sato R."/>
            <person name="Murakawa M."/>
            <person name="Ihara Y."/>
            <person name="Oshima-Yamada Y."/>
            <person name="Ohtaka K."/>
            <person name="Satoh M."/>
            <person name="Sonobe K."/>
            <person name="Ishii M."/>
            <person name="Ohtani R."/>
            <person name="Kanamori-Sato M."/>
            <person name="Honoki R."/>
            <person name="Miyazaki D."/>
            <person name="Mochizuki H."/>
            <person name="Umetsu J."/>
            <person name="Higashi K."/>
            <person name="Shibata D."/>
            <person name="Kamiya Y."/>
            <person name="Sato N."/>
            <person name="Nakamura Y."/>
            <person name="Tabata S."/>
            <person name="Ida S."/>
            <person name="Kurokawa K."/>
            <person name="Ohta H."/>
        </authorList>
    </citation>
    <scope>NUCLEOTIDE SEQUENCE [LARGE SCALE GENOMIC DNA]</scope>
    <source>
        <strain evidence="12 13">NIES-2285</strain>
    </source>
</reference>